<dbReference type="Pfam" id="PF00319">
    <property type="entry name" value="SRF-TF"/>
    <property type="match status" value="1"/>
</dbReference>
<feature type="region of interest" description="Disordered" evidence="6">
    <location>
        <begin position="167"/>
        <end position="208"/>
    </location>
</feature>
<dbReference type="CDD" id="cd00266">
    <property type="entry name" value="MADS_SRF_like"/>
    <property type="match status" value="1"/>
</dbReference>
<evidence type="ECO:0000256" key="6">
    <source>
        <dbReference type="SAM" id="MobiDB-lite"/>
    </source>
</evidence>
<dbReference type="SMART" id="SM00432">
    <property type="entry name" value="MADS"/>
    <property type="match status" value="1"/>
</dbReference>
<evidence type="ECO:0000256" key="3">
    <source>
        <dbReference type="ARBA" id="ARBA00023125"/>
    </source>
</evidence>
<evidence type="ECO:0000259" key="7">
    <source>
        <dbReference type="PROSITE" id="PS50066"/>
    </source>
</evidence>
<keyword evidence="2" id="KW-0805">Transcription regulation</keyword>
<feature type="domain" description="MADS-box" evidence="7">
    <location>
        <begin position="18"/>
        <end position="62"/>
    </location>
</feature>
<sequence>MENMLKINELKATAMAPKLKFALIEDRKKRQATCQRRMKGLMKKAEELTILSGASACLTFFNRDDGKLVVWPSQEKAQSLIDRFNALSETERNENAYDPESYIEANIKKMEKRLEHSRKAVEELEMDHLMLQIQNGRMLADLSQTEVEKLKSYASKKITCLERELRTPHPNTSVEPFLEDEGFLNDDEDMETSEGESSESDATTAMGTPKLKLAVEELEMDHLMLQIQNGRMLDDLSQTETEKLKSYASKKFQTLVGEIPKAPFPLIQGGSVYLMDKWIKDPSDKEDEMKKTCEGESSKSGGLNRNEANKLLPYKVGLNRNASLPTEKGRRQRRIHLSSGGGISKKRSYGGGKKTERSFTGGSTKKRSSGGGLSQRKEEPVGGDAPLVLDGDSVESWRT</sequence>
<evidence type="ECO:0000256" key="5">
    <source>
        <dbReference type="ARBA" id="ARBA00023242"/>
    </source>
</evidence>
<evidence type="ECO:0000313" key="8">
    <source>
        <dbReference type="EMBL" id="KAH0907824.1"/>
    </source>
</evidence>
<dbReference type="Proteomes" id="UP000824890">
    <property type="component" value="Unassembled WGS sequence"/>
</dbReference>
<dbReference type="Gene3D" id="3.40.1810.10">
    <property type="entry name" value="Transcription factor, MADS-box"/>
    <property type="match status" value="1"/>
</dbReference>
<comment type="caution">
    <text evidence="8">The sequence shown here is derived from an EMBL/GenBank/DDBJ whole genome shotgun (WGS) entry which is preliminary data.</text>
</comment>
<name>A0ABQ8BSM0_BRANA</name>
<accession>A0ABQ8BSM0</accession>
<protein>
    <recommendedName>
        <fullName evidence="7">MADS-box domain-containing protein</fullName>
    </recommendedName>
</protein>
<evidence type="ECO:0000256" key="4">
    <source>
        <dbReference type="ARBA" id="ARBA00023163"/>
    </source>
</evidence>
<comment type="subcellular location">
    <subcellularLocation>
        <location evidence="1">Nucleus</location>
    </subcellularLocation>
</comment>
<organism evidence="8 9">
    <name type="scientific">Brassica napus</name>
    <name type="common">Rape</name>
    <dbReference type="NCBI Taxonomy" id="3708"/>
    <lineage>
        <taxon>Eukaryota</taxon>
        <taxon>Viridiplantae</taxon>
        <taxon>Streptophyta</taxon>
        <taxon>Embryophyta</taxon>
        <taxon>Tracheophyta</taxon>
        <taxon>Spermatophyta</taxon>
        <taxon>Magnoliopsida</taxon>
        <taxon>eudicotyledons</taxon>
        <taxon>Gunneridae</taxon>
        <taxon>Pentapetalae</taxon>
        <taxon>rosids</taxon>
        <taxon>malvids</taxon>
        <taxon>Brassicales</taxon>
        <taxon>Brassicaceae</taxon>
        <taxon>Brassiceae</taxon>
        <taxon>Brassica</taxon>
    </lineage>
</organism>
<dbReference type="InterPro" id="IPR036879">
    <property type="entry name" value="TF_MADSbox_sf"/>
</dbReference>
<dbReference type="InterPro" id="IPR002100">
    <property type="entry name" value="TF_MADSbox"/>
</dbReference>
<dbReference type="InterPro" id="IPR033897">
    <property type="entry name" value="SRF-like_MADS-box"/>
</dbReference>
<keyword evidence="5" id="KW-0539">Nucleus</keyword>
<reference evidence="8 9" key="1">
    <citation type="submission" date="2021-05" db="EMBL/GenBank/DDBJ databases">
        <title>Genome Assembly of Synthetic Allotetraploid Brassica napus Reveals Homoeologous Exchanges between Subgenomes.</title>
        <authorList>
            <person name="Davis J.T."/>
        </authorList>
    </citation>
    <scope>NUCLEOTIDE SEQUENCE [LARGE SCALE GENOMIC DNA]</scope>
    <source>
        <strain evidence="9">cv. Da-Ae</strain>
        <tissue evidence="8">Seedling</tissue>
    </source>
</reference>
<proteinExistence type="predicted"/>
<feature type="compositionally biased region" description="Acidic residues" evidence="6">
    <location>
        <begin position="177"/>
        <end position="199"/>
    </location>
</feature>
<evidence type="ECO:0000256" key="1">
    <source>
        <dbReference type="ARBA" id="ARBA00004123"/>
    </source>
</evidence>
<keyword evidence="3" id="KW-0238">DNA-binding</keyword>
<dbReference type="EMBL" id="JAGKQM010000010">
    <property type="protein sequence ID" value="KAH0907824.1"/>
    <property type="molecule type" value="Genomic_DNA"/>
</dbReference>
<evidence type="ECO:0000313" key="9">
    <source>
        <dbReference type="Proteomes" id="UP000824890"/>
    </source>
</evidence>
<evidence type="ECO:0000256" key="2">
    <source>
        <dbReference type="ARBA" id="ARBA00023015"/>
    </source>
</evidence>
<feature type="compositionally biased region" description="Basic and acidic residues" evidence="6">
    <location>
        <begin position="285"/>
        <end position="297"/>
    </location>
</feature>
<dbReference type="SUPFAM" id="SSF55455">
    <property type="entry name" value="SRF-like"/>
    <property type="match status" value="1"/>
</dbReference>
<keyword evidence="9" id="KW-1185">Reference proteome</keyword>
<gene>
    <name evidence="8" type="ORF">HID58_039651</name>
</gene>
<dbReference type="PROSITE" id="PS50066">
    <property type="entry name" value="MADS_BOX_2"/>
    <property type="match status" value="1"/>
</dbReference>
<feature type="region of interest" description="Disordered" evidence="6">
    <location>
        <begin position="285"/>
        <end position="399"/>
    </location>
</feature>
<keyword evidence="4" id="KW-0804">Transcription</keyword>